<proteinExistence type="predicted"/>
<feature type="transmembrane region" description="Helical" evidence="7">
    <location>
        <begin position="185"/>
        <end position="205"/>
    </location>
</feature>
<name>A0A4Y1RYD0_PRUDU</name>
<keyword evidence="2 7" id="KW-0812">Transmembrane</keyword>
<dbReference type="EMBL" id="AP019304">
    <property type="protein sequence ID" value="BBH08806.1"/>
    <property type="molecule type" value="Genomic_DNA"/>
</dbReference>
<organism evidence="8">
    <name type="scientific">Prunus dulcis</name>
    <name type="common">Almond</name>
    <name type="synonym">Amygdalus dulcis</name>
    <dbReference type="NCBI Taxonomy" id="3755"/>
    <lineage>
        <taxon>Eukaryota</taxon>
        <taxon>Viridiplantae</taxon>
        <taxon>Streptophyta</taxon>
        <taxon>Embryophyta</taxon>
        <taxon>Tracheophyta</taxon>
        <taxon>Spermatophyta</taxon>
        <taxon>Magnoliopsida</taxon>
        <taxon>eudicotyledons</taxon>
        <taxon>Gunneridae</taxon>
        <taxon>Pentapetalae</taxon>
        <taxon>rosids</taxon>
        <taxon>fabids</taxon>
        <taxon>Rosales</taxon>
        <taxon>Rosaceae</taxon>
        <taxon>Amygdaloideae</taxon>
        <taxon>Amygdaleae</taxon>
        <taxon>Prunus</taxon>
    </lineage>
</organism>
<feature type="transmembrane region" description="Helical" evidence="7">
    <location>
        <begin position="259"/>
        <end position="279"/>
    </location>
</feature>
<feature type="region of interest" description="Disordered" evidence="6">
    <location>
        <begin position="377"/>
        <end position="406"/>
    </location>
</feature>
<evidence type="ECO:0000256" key="6">
    <source>
        <dbReference type="SAM" id="MobiDB-lite"/>
    </source>
</evidence>
<comment type="subcellular location">
    <subcellularLocation>
        <location evidence="1">Membrane</location>
        <topology evidence="1">Multi-pass membrane protein</topology>
    </subcellularLocation>
</comment>
<dbReference type="InterPro" id="IPR005178">
    <property type="entry name" value="Ostalpha/TMEM184C"/>
</dbReference>
<protein>
    <recommendedName>
        <fullName evidence="9">Organic solute transporter ostalpha protein</fullName>
    </recommendedName>
</protein>
<reference evidence="8" key="1">
    <citation type="journal article" date="2019" name="Science">
        <title>Mutation of a bHLH transcription factor allowed almond domestication.</title>
        <authorList>
            <person name="Sanchez-Perez R."/>
            <person name="Pavan S."/>
            <person name="Mazzeo R."/>
            <person name="Moldovan C."/>
            <person name="Aiese Cigliano R."/>
            <person name="Del Cueto J."/>
            <person name="Ricciardi F."/>
            <person name="Lotti C."/>
            <person name="Ricciardi L."/>
            <person name="Dicenta F."/>
            <person name="Lopez-Marques R.L."/>
            <person name="Lindberg Moller B."/>
        </authorList>
    </citation>
    <scope>NUCLEOTIDE SEQUENCE</scope>
</reference>
<evidence type="ECO:0000256" key="2">
    <source>
        <dbReference type="ARBA" id="ARBA00022692"/>
    </source>
</evidence>
<evidence type="ECO:0008006" key="9">
    <source>
        <dbReference type="Google" id="ProtNLM"/>
    </source>
</evidence>
<accession>A0A4Y1RYD0</accession>
<dbReference type="GO" id="GO:0016020">
    <property type="term" value="C:membrane"/>
    <property type="evidence" value="ECO:0007669"/>
    <property type="project" value="UniProtKB-SubCell"/>
</dbReference>
<feature type="transmembrane region" description="Helical" evidence="7">
    <location>
        <begin position="217"/>
        <end position="238"/>
    </location>
</feature>
<feature type="compositionally biased region" description="Low complexity" evidence="6">
    <location>
        <begin position="381"/>
        <end position="395"/>
    </location>
</feature>
<gene>
    <name evidence="8" type="ORF">Prudu_021102</name>
</gene>
<feature type="compositionally biased region" description="Polar residues" evidence="6">
    <location>
        <begin position="396"/>
        <end position="406"/>
    </location>
</feature>
<evidence type="ECO:0000256" key="5">
    <source>
        <dbReference type="SAM" id="Coils"/>
    </source>
</evidence>
<evidence type="ECO:0000256" key="1">
    <source>
        <dbReference type="ARBA" id="ARBA00004141"/>
    </source>
</evidence>
<dbReference type="PANTHER" id="PTHR23423">
    <property type="entry name" value="ORGANIC SOLUTE TRANSPORTER-RELATED"/>
    <property type="match status" value="1"/>
</dbReference>
<dbReference type="SMART" id="SM01417">
    <property type="entry name" value="Solute_trans_a"/>
    <property type="match status" value="1"/>
</dbReference>
<dbReference type="Pfam" id="PF03619">
    <property type="entry name" value="Solute_trans_a"/>
    <property type="match status" value="1"/>
</dbReference>
<keyword evidence="4 7" id="KW-0472">Membrane</keyword>
<keyword evidence="3 7" id="KW-1133">Transmembrane helix</keyword>
<evidence type="ECO:0000313" key="8">
    <source>
        <dbReference type="EMBL" id="BBH08806.1"/>
    </source>
</evidence>
<keyword evidence="5" id="KW-0175">Coiled coil</keyword>
<dbReference type="AlphaFoldDB" id="A0A4Y1RYD0"/>
<feature type="coiled-coil region" evidence="5">
    <location>
        <begin position="343"/>
        <end position="370"/>
    </location>
</feature>
<evidence type="ECO:0000256" key="4">
    <source>
        <dbReference type="ARBA" id="ARBA00023136"/>
    </source>
</evidence>
<evidence type="ECO:0000256" key="3">
    <source>
        <dbReference type="ARBA" id="ARBA00022989"/>
    </source>
</evidence>
<evidence type="ECO:0000256" key="7">
    <source>
        <dbReference type="SAM" id="Phobius"/>
    </source>
</evidence>
<sequence>MLDSSKLTSPHIVQDPDSMGWRGILCSSFFFLSMVEASSRLGEMRSLNLGAESAAAFSWPILSASIFEQKFLIGLILMVPVYALESFLSLLDSNAAFNCEAIRDCYEAFALYCFERYLIACLGGEKRTIEFMESQSVLDSSTPLLKDAYAYGVVEHPFPLNCLIGDWPLGPTFYHAVKVGIVQYMILKLICALLAMILETFGVYGEGKFDWRYGYPYLAVVLNFSQTWALYCLVQFYSVIKDKLQPIKPLAKFLTFKSIVFLTWWQGIAVAFLFSMGAFKGSLAQELKTRIQDYIICIEMGVAAVVTFMSFQQYLTNEEKDVCIVDDMKYTVSHVVEPVERGFAKINKTLHQISENVKRHEEQRKSIKDDIRDNLVEGSISDSGLSSGRRQQSQSKASTSQNRAWR</sequence>